<dbReference type="PANTHER" id="PTHR42760:SF122">
    <property type="entry name" value="NAD(P)-BINDING PROTEIN"/>
    <property type="match status" value="1"/>
</dbReference>
<dbReference type="PRINTS" id="PR00080">
    <property type="entry name" value="SDRFAMILY"/>
</dbReference>
<evidence type="ECO:0008006" key="5">
    <source>
        <dbReference type="Google" id="ProtNLM"/>
    </source>
</evidence>
<organism evidence="3 4">
    <name type="scientific">Friedmanniomyces endolithicus</name>
    <dbReference type="NCBI Taxonomy" id="329885"/>
    <lineage>
        <taxon>Eukaryota</taxon>
        <taxon>Fungi</taxon>
        <taxon>Dikarya</taxon>
        <taxon>Ascomycota</taxon>
        <taxon>Pezizomycotina</taxon>
        <taxon>Dothideomycetes</taxon>
        <taxon>Dothideomycetidae</taxon>
        <taxon>Mycosphaerellales</taxon>
        <taxon>Teratosphaeriaceae</taxon>
        <taxon>Friedmanniomyces</taxon>
    </lineage>
</organism>
<comment type="caution">
    <text evidence="3">The sequence shown here is derived from an EMBL/GenBank/DDBJ whole genome shotgun (WGS) entry which is preliminary data.</text>
</comment>
<evidence type="ECO:0000256" key="1">
    <source>
        <dbReference type="ARBA" id="ARBA00006484"/>
    </source>
</evidence>
<protein>
    <recommendedName>
        <fullName evidence="5">3-oxoacyl-[acyl-carrier-protein] reductase FabG</fullName>
    </recommendedName>
</protein>
<proteinExistence type="inferred from homology"/>
<dbReference type="OrthoDB" id="498125at2759"/>
<dbReference type="STRING" id="329885.A0A4V5N7I5"/>
<dbReference type="PRINTS" id="PR00081">
    <property type="entry name" value="GDHRDH"/>
</dbReference>
<dbReference type="InterPro" id="IPR036291">
    <property type="entry name" value="NAD(P)-bd_dom_sf"/>
</dbReference>
<dbReference type="GO" id="GO:0016616">
    <property type="term" value="F:oxidoreductase activity, acting on the CH-OH group of donors, NAD or NADP as acceptor"/>
    <property type="evidence" value="ECO:0007669"/>
    <property type="project" value="TreeGrafter"/>
</dbReference>
<dbReference type="InterPro" id="IPR020904">
    <property type="entry name" value="Sc_DH/Rdtase_CS"/>
</dbReference>
<reference evidence="3 4" key="1">
    <citation type="submission" date="2017-03" db="EMBL/GenBank/DDBJ databases">
        <title>Genomes of endolithic fungi from Antarctica.</title>
        <authorList>
            <person name="Coleine C."/>
            <person name="Masonjones S."/>
            <person name="Stajich J.E."/>
        </authorList>
    </citation>
    <scope>NUCLEOTIDE SEQUENCE [LARGE SCALE GENOMIC DNA]</scope>
    <source>
        <strain evidence="3 4">CCFEE 5311</strain>
    </source>
</reference>
<evidence type="ECO:0000256" key="2">
    <source>
        <dbReference type="ARBA" id="ARBA00022857"/>
    </source>
</evidence>
<dbReference type="CDD" id="cd05233">
    <property type="entry name" value="SDR_c"/>
    <property type="match status" value="1"/>
</dbReference>
<name>A0A4V5N7I5_9PEZI</name>
<dbReference type="Pfam" id="PF13561">
    <property type="entry name" value="adh_short_C2"/>
    <property type="match status" value="1"/>
</dbReference>
<dbReference type="PROSITE" id="PS00061">
    <property type="entry name" value="ADH_SHORT"/>
    <property type="match status" value="1"/>
</dbReference>
<dbReference type="AlphaFoldDB" id="A0A4V5N7I5"/>
<gene>
    <name evidence="3" type="ORF">B0A54_08436</name>
</gene>
<dbReference type="InterPro" id="IPR002347">
    <property type="entry name" value="SDR_fam"/>
</dbReference>
<evidence type="ECO:0000313" key="3">
    <source>
        <dbReference type="EMBL" id="TKA39799.1"/>
    </source>
</evidence>
<keyword evidence="2" id="KW-0521">NADP</keyword>
<dbReference type="Proteomes" id="UP000310066">
    <property type="component" value="Unassembled WGS sequence"/>
</dbReference>
<dbReference type="EMBL" id="NAJP01000037">
    <property type="protein sequence ID" value="TKA39799.1"/>
    <property type="molecule type" value="Genomic_DNA"/>
</dbReference>
<dbReference type="FunFam" id="3.40.50.720:FF:000084">
    <property type="entry name" value="Short-chain dehydrogenase reductase"/>
    <property type="match status" value="1"/>
</dbReference>
<dbReference type="Gene3D" id="3.40.50.720">
    <property type="entry name" value="NAD(P)-binding Rossmann-like Domain"/>
    <property type="match status" value="1"/>
</dbReference>
<accession>A0A4V5N7I5</accession>
<dbReference type="GO" id="GO:0048038">
    <property type="term" value="F:quinone binding"/>
    <property type="evidence" value="ECO:0007669"/>
    <property type="project" value="TreeGrafter"/>
</dbReference>
<comment type="similarity">
    <text evidence="1">Belongs to the short-chain dehydrogenases/reductases (SDR) family.</text>
</comment>
<dbReference type="SUPFAM" id="SSF51735">
    <property type="entry name" value="NAD(P)-binding Rossmann-fold domains"/>
    <property type="match status" value="1"/>
</dbReference>
<evidence type="ECO:0000313" key="4">
    <source>
        <dbReference type="Proteomes" id="UP000310066"/>
    </source>
</evidence>
<dbReference type="GO" id="GO:0006633">
    <property type="term" value="P:fatty acid biosynthetic process"/>
    <property type="evidence" value="ECO:0007669"/>
    <property type="project" value="TreeGrafter"/>
</dbReference>
<dbReference type="PANTHER" id="PTHR42760">
    <property type="entry name" value="SHORT-CHAIN DEHYDROGENASES/REDUCTASES FAMILY MEMBER"/>
    <property type="match status" value="1"/>
</dbReference>
<sequence length="300" mass="32350">MSSYRASNWALTGFSLAILEQIALFQFQSLICLLTMPIHDLSNKIVLITGIGCIGEGWGNGTTMATLFARQGAVIFGCDINLEAANKAAEQIRRDPEDVTKSDHCKAFFDACMTKHGRIDILINNVGRSEPGGPAEMTEEVWDYQTNVNLKSVYLMCHLVLPVMEAQESGGCVLNVGSIAGLRYIGKPQVAYAATKAAIVQFTKVTAVIYAQRTGGKVRLNTVIPGLMATPLVSVLADKYYGGDQEGFRKVRDAQVPTGRMGTAWDVAHAALYLCSDEASYVTGQELIVDGGITDSTGRL</sequence>